<evidence type="ECO:0000313" key="1">
    <source>
        <dbReference type="EMBL" id="CBX29150.1"/>
    </source>
</evidence>
<accession>E1YF06</accession>
<proteinExistence type="predicted"/>
<protein>
    <submittedName>
        <fullName evidence="1">Uncharacterized protein</fullName>
    </submittedName>
</protein>
<organism evidence="1">
    <name type="scientific">uncultured Desulfobacterium sp</name>
    <dbReference type="NCBI Taxonomy" id="201089"/>
    <lineage>
        <taxon>Bacteria</taxon>
        <taxon>Pseudomonadati</taxon>
        <taxon>Thermodesulfobacteriota</taxon>
        <taxon>Desulfobacteria</taxon>
        <taxon>Desulfobacterales</taxon>
        <taxon>Desulfobacteriaceae</taxon>
        <taxon>Desulfobacterium</taxon>
        <taxon>environmental samples</taxon>
    </lineage>
</organism>
<name>E1YF06_9BACT</name>
<gene>
    <name evidence="1" type="ORF">N47_J01310</name>
</gene>
<sequence length="95" mass="10794">MQRCTCLITRSNESGKRIKIPCITPLSSYDRQSETNDSDEPPSLLFPGSDISTRLKRLSKTHCSSVEKTKYLPKYFPSINCLSDKKNVLIYLPPI</sequence>
<dbReference type="EMBL" id="FR695872">
    <property type="protein sequence ID" value="CBX29150.1"/>
    <property type="molecule type" value="Genomic_DNA"/>
</dbReference>
<reference evidence="1" key="1">
    <citation type="journal article" date="2011" name="Environ. Microbiol.">
        <title>Genomic insights into the metabolic potential of the polycyclic aromatic hydrocarbon degrading sulfate-reducing Deltaproteobacterium N47.</title>
        <authorList>
            <person name="Bergmann F."/>
            <person name="Selesi D."/>
            <person name="Weinmaier T."/>
            <person name="Tischler P."/>
            <person name="Rattei T."/>
            <person name="Meckenstock R.U."/>
        </authorList>
    </citation>
    <scope>NUCLEOTIDE SEQUENCE</scope>
</reference>
<dbReference type="AlphaFoldDB" id="E1YF06"/>